<organism evidence="2 3">
    <name type="scientific">Alternaria atra</name>
    <dbReference type="NCBI Taxonomy" id="119953"/>
    <lineage>
        <taxon>Eukaryota</taxon>
        <taxon>Fungi</taxon>
        <taxon>Dikarya</taxon>
        <taxon>Ascomycota</taxon>
        <taxon>Pezizomycotina</taxon>
        <taxon>Dothideomycetes</taxon>
        <taxon>Pleosporomycetidae</taxon>
        <taxon>Pleosporales</taxon>
        <taxon>Pleosporineae</taxon>
        <taxon>Pleosporaceae</taxon>
        <taxon>Alternaria</taxon>
        <taxon>Alternaria sect. Ulocladioides</taxon>
    </lineage>
</organism>
<feature type="region of interest" description="Disordered" evidence="1">
    <location>
        <begin position="190"/>
        <end position="230"/>
    </location>
</feature>
<dbReference type="OrthoDB" id="5204833at2759"/>
<accession>A0A8J2IAZ0</accession>
<feature type="compositionally biased region" description="Polar residues" evidence="1">
    <location>
        <begin position="424"/>
        <end position="474"/>
    </location>
</feature>
<evidence type="ECO:0000256" key="1">
    <source>
        <dbReference type="SAM" id="MobiDB-lite"/>
    </source>
</evidence>
<dbReference type="AlphaFoldDB" id="A0A8J2IAZ0"/>
<feature type="region of interest" description="Disordered" evidence="1">
    <location>
        <begin position="1"/>
        <end position="115"/>
    </location>
</feature>
<feature type="compositionally biased region" description="Basic and acidic residues" evidence="1">
    <location>
        <begin position="9"/>
        <end position="25"/>
    </location>
</feature>
<feature type="compositionally biased region" description="Basic and acidic residues" evidence="1">
    <location>
        <begin position="221"/>
        <end position="230"/>
    </location>
</feature>
<feature type="compositionally biased region" description="Polar residues" evidence="1">
    <location>
        <begin position="332"/>
        <end position="347"/>
    </location>
</feature>
<keyword evidence="3" id="KW-1185">Reference proteome</keyword>
<gene>
    <name evidence="2" type="ORF">ALTATR162_LOCUS10269</name>
</gene>
<proteinExistence type="predicted"/>
<feature type="region of interest" description="Disordered" evidence="1">
    <location>
        <begin position="246"/>
        <end position="481"/>
    </location>
</feature>
<feature type="region of interest" description="Disordered" evidence="1">
    <location>
        <begin position="132"/>
        <end position="162"/>
    </location>
</feature>
<comment type="caution">
    <text evidence="2">The sequence shown here is derived from an EMBL/GenBank/DDBJ whole genome shotgun (WGS) entry which is preliminary data.</text>
</comment>
<dbReference type="GeneID" id="67010411"/>
<feature type="compositionally biased region" description="Basic and acidic residues" evidence="1">
    <location>
        <begin position="359"/>
        <end position="369"/>
    </location>
</feature>
<reference evidence="2" key="1">
    <citation type="submission" date="2021-05" db="EMBL/GenBank/DDBJ databases">
        <authorList>
            <person name="Stam R."/>
        </authorList>
    </citation>
    <scope>NUCLEOTIDE SEQUENCE</scope>
    <source>
        <strain evidence="2">CS162</strain>
    </source>
</reference>
<dbReference type="RefSeq" id="XP_043173840.1">
    <property type="nucleotide sequence ID" value="XM_043317905.1"/>
</dbReference>
<evidence type="ECO:0000313" key="2">
    <source>
        <dbReference type="EMBL" id="CAG5182656.1"/>
    </source>
</evidence>
<feature type="compositionally biased region" description="Polar residues" evidence="1">
    <location>
        <begin position="59"/>
        <end position="73"/>
    </location>
</feature>
<protein>
    <recommendedName>
        <fullName evidence="4">Erythromycin esterase</fullName>
    </recommendedName>
</protein>
<evidence type="ECO:0008006" key="4">
    <source>
        <dbReference type="Google" id="ProtNLM"/>
    </source>
</evidence>
<dbReference type="EMBL" id="CAJRGZ010000027">
    <property type="protein sequence ID" value="CAG5182656.1"/>
    <property type="molecule type" value="Genomic_DNA"/>
</dbReference>
<feature type="compositionally biased region" description="Polar residues" evidence="1">
    <location>
        <begin position="144"/>
        <end position="161"/>
    </location>
</feature>
<evidence type="ECO:0000313" key="3">
    <source>
        <dbReference type="Proteomes" id="UP000676310"/>
    </source>
</evidence>
<name>A0A8J2IAZ0_9PLEO</name>
<dbReference type="Proteomes" id="UP000676310">
    <property type="component" value="Unassembled WGS sequence"/>
</dbReference>
<feature type="compositionally biased region" description="Basic and acidic residues" evidence="1">
    <location>
        <begin position="662"/>
        <end position="688"/>
    </location>
</feature>
<sequence length="737" mass="78604">MARRSARLLKRETTPDTSMRSEDSGHTASTPNLGLPDLPELPEPGMEQKTPSKVAEGLKTQTKLPHATATPTPHKSKSTKPLIDAATSQTPKDRTPIKPAGQEMHPAHHHASTAKILDEARWLGFQSLGAHTAPSKATGLAGQATPSKTPVPATSTANLDSSPDFRFRFKSPFSKDEAALSPSSRNILKDAGIAGTPGGGSRALFGTSEWSSKADVSPQRKKAEAKGKMARFSDVHMKQFKNMDSIANHPSAFRADPTRFKPVVGQPLKKSPSKPDVANPETNKLKRTQSKVDIAESSASAAGDLKRTQSKMDLAASGSKMPPTPLKRTQSKMDLTGSSLPRSQSTARMAPPTRNGRPASRENDGDHNLAAKRVKRTESDDAATTRPASREKMSDVSARASATPARKKTSQTALPRLAARLMTPTKSSIARSQSVKTLKTTSMIPTLGGSPSTNNLGASPSTNRSVKLPSASTSFPPPSNIGHLQAMRDGARDSMRKASQNLQRVRSILRTPNRKFSDDPSKIAAGTHVSPPASNFENALPAIPATAPVKKQVNFSSSTLERASHDELGKSPSPMKFRAGSEVPAGVVIYPSLGSGAQHPDLSQEIETLTASPSRRLTFGGETPNHPRSFSFESGKAVNFGPTSSGTIRMVRESNVSSLVDGTKRKLETLQETSDKENDGPNQDDTRSNKKMKRTPAPAPKTPASTSKLPRHTPAGRSSAISKSRLAFLATPKRNKA</sequence>
<feature type="region of interest" description="Disordered" evidence="1">
    <location>
        <begin position="652"/>
        <end position="737"/>
    </location>
</feature>